<keyword evidence="6" id="KW-1185">Reference proteome</keyword>
<evidence type="ECO:0000256" key="3">
    <source>
        <dbReference type="SAM" id="SignalP"/>
    </source>
</evidence>
<feature type="chain" id="PRO_5034286299" description="DUF6533 domain-containing protein" evidence="3">
    <location>
        <begin position="18"/>
        <end position="330"/>
    </location>
</feature>
<protein>
    <recommendedName>
        <fullName evidence="4">DUF6533 domain-containing protein</fullName>
    </recommendedName>
</protein>
<organism evidence="5 6">
    <name type="scientific">Collybiopsis confluens</name>
    <dbReference type="NCBI Taxonomy" id="2823264"/>
    <lineage>
        <taxon>Eukaryota</taxon>
        <taxon>Fungi</taxon>
        <taxon>Dikarya</taxon>
        <taxon>Basidiomycota</taxon>
        <taxon>Agaricomycotina</taxon>
        <taxon>Agaricomycetes</taxon>
        <taxon>Agaricomycetidae</taxon>
        <taxon>Agaricales</taxon>
        <taxon>Marasmiineae</taxon>
        <taxon>Omphalotaceae</taxon>
        <taxon>Collybiopsis</taxon>
    </lineage>
</organism>
<keyword evidence="2" id="KW-0472">Membrane</keyword>
<feature type="transmembrane region" description="Helical" evidence="2">
    <location>
        <begin position="209"/>
        <end position="232"/>
    </location>
</feature>
<dbReference type="AlphaFoldDB" id="A0A8H5HZ24"/>
<dbReference type="InterPro" id="IPR045340">
    <property type="entry name" value="DUF6533"/>
</dbReference>
<keyword evidence="2" id="KW-0812">Transmembrane</keyword>
<evidence type="ECO:0000313" key="6">
    <source>
        <dbReference type="Proteomes" id="UP000518752"/>
    </source>
</evidence>
<evidence type="ECO:0000313" key="5">
    <source>
        <dbReference type="EMBL" id="KAF5392053.1"/>
    </source>
</evidence>
<reference evidence="5 6" key="1">
    <citation type="journal article" date="2020" name="ISME J.">
        <title>Uncovering the hidden diversity of litter-decomposition mechanisms in mushroom-forming fungi.</title>
        <authorList>
            <person name="Floudas D."/>
            <person name="Bentzer J."/>
            <person name="Ahren D."/>
            <person name="Johansson T."/>
            <person name="Persson P."/>
            <person name="Tunlid A."/>
        </authorList>
    </citation>
    <scope>NUCLEOTIDE SEQUENCE [LARGE SCALE GENOMIC DNA]</scope>
    <source>
        <strain evidence="5 6">CBS 406.79</strain>
    </source>
</reference>
<dbReference type="EMBL" id="JAACJN010000007">
    <property type="protein sequence ID" value="KAF5392053.1"/>
    <property type="molecule type" value="Genomic_DNA"/>
</dbReference>
<sequence>MIIAILTLIIISPLAKRVEFLPQRPYLHPTVQETGDMGSTNLTDSQLKALSECIANGRMGQGITYASSAIYIYDYTLTVWDEVKYIWRPRRITVGSVAFFLARYLAMAATVVVLLPGSDSAFETSNTANVLRLISIVASEFIIAVRTWAIWSRSRKILLTLVAFSLATLIPAAIIVAESVITTHVEALVSEEFIDICSLTTSNINRSFVVPYILTILYESVTLSLSLIRILNWRKNIPKSIRTPLLDNLWRDGVLYFSFMLVLGFMNVGIVLQQGHLAKSKQFGDITATGSSVYQSRTQIQFTSNFSEATSSSSDRRPRRFTRNVSNEEI</sequence>
<dbReference type="OrthoDB" id="2940333at2759"/>
<gene>
    <name evidence="5" type="ORF">D9757_003278</name>
</gene>
<evidence type="ECO:0000259" key="4">
    <source>
        <dbReference type="Pfam" id="PF20151"/>
    </source>
</evidence>
<dbReference type="Pfam" id="PF20151">
    <property type="entry name" value="DUF6533"/>
    <property type="match status" value="1"/>
</dbReference>
<keyword evidence="2" id="KW-1133">Transmembrane helix</keyword>
<evidence type="ECO:0000256" key="2">
    <source>
        <dbReference type="SAM" id="Phobius"/>
    </source>
</evidence>
<evidence type="ECO:0000256" key="1">
    <source>
        <dbReference type="SAM" id="MobiDB-lite"/>
    </source>
</evidence>
<comment type="caution">
    <text evidence="5">The sequence shown here is derived from an EMBL/GenBank/DDBJ whole genome shotgun (WGS) entry which is preliminary data.</text>
</comment>
<feature type="transmembrane region" description="Helical" evidence="2">
    <location>
        <begin position="157"/>
        <end position="177"/>
    </location>
</feature>
<keyword evidence="3" id="KW-0732">Signal</keyword>
<feature type="signal peptide" evidence="3">
    <location>
        <begin position="1"/>
        <end position="17"/>
    </location>
</feature>
<name>A0A8H5HZ24_9AGAR</name>
<accession>A0A8H5HZ24</accession>
<feature type="domain" description="DUF6533" evidence="4">
    <location>
        <begin position="66"/>
        <end position="107"/>
    </location>
</feature>
<feature type="transmembrane region" description="Helical" evidence="2">
    <location>
        <begin position="127"/>
        <end position="145"/>
    </location>
</feature>
<dbReference type="Proteomes" id="UP000518752">
    <property type="component" value="Unassembled WGS sequence"/>
</dbReference>
<feature type="transmembrane region" description="Helical" evidence="2">
    <location>
        <begin position="253"/>
        <end position="272"/>
    </location>
</feature>
<feature type="transmembrane region" description="Helical" evidence="2">
    <location>
        <begin position="92"/>
        <end position="115"/>
    </location>
</feature>
<feature type="region of interest" description="Disordered" evidence="1">
    <location>
        <begin position="307"/>
        <end position="330"/>
    </location>
</feature>
<proteinExistence type="predicted"/>